<evidence type="ECO:0000256" key="1">
    <source>
        <dbReference type="SAM" id="MobiDB-lite"/>
    </source>
</evidence>
<evidence type="ECO:0000313" key="2">
    <source>
        <dbReference type="EMBL" id="PHH62054.1"/>
    </source>
</evidence>
<protein>
    <submittedName>
        <fullName evidence="2">Uncharacterized protein</fullName>
    </submittedName>
</protein>
<feature type="region of interest" description="Disordered" evidence="1">
    <location>
        <begin position="1"/>
        <end position="50"/>
    </location>
</feature>
<keyword evidence="3" id="KW-1185">Reference proteome</keyword>
<organism evidence="2 3">
    <name type="scientific">Ophiocordyceps australis</name>
    <dbReference type="NCBI Taxonomy" id="1399860"/>
    <lineage>
        <taxon>Eukaryota</taxon>
        <taxon>Fungi</taxon>
        <taxon>Dikarya</taxon>
        <taxon>Ascomycota</taxon>
        <taxon>Pezizomycotina</taxon>
        <taxon>Sordariomycetes</taxon>
        <taxon>Hypocreomycetidae</taxon>
        <taxon>Hypocreales</taxon>
        <taxon>Ophiocordycipitaceae</taxon>
        <taxon>Ophiocordyceps</taxon>
    </lineage>
</organism>
<dbReference type="STRING" id="1399860.A0A2C5Y519"/>
<comment type="caution">
    <text evidence="2">The sequence shown here is derived from an EMBL/GenBank/DDBJ whole genome shotgun (WGS) entry which is preliminary data.</text>
</comment>
<dbReference type="AlphaFoldDB" id="A0A2C5Y519"/>
<accession>A0A2C5Y519</accession>
<dbReference type="Proteomes" id="UP000226192">
    <property type="component" value="Unassembled WGS sequence"/>
</dbReference>
<name>A0A2C5Y519_9HYPO</name>
<sequence>MSSSIFISAGRSAATSFDNSSSKAVVSSSASSYTSSSSPSSPLSLSKSKFQHSRRPSLLSSAISKQECTVINIGNPDGPPRLISYLSSSQGFVWNPEIFLPSYVDCDYEPLENQCEPVHEIVLSDEESSNLLPH</sequence>
<reference evidence="2 3" key="1">
    <citation type="submission" date="2017-06" db="EMBL/GenBank/DDBJ databases">
        <title>Ant-infecting Ophiocordyceps genomes reveal a high diversity of potential behavioral manipulation genes and a possible major role for enterotoxins.</title>
        <authorList>
            <person name="De Bekker C."/>
            <person name="Evans H.C."/>
            <person name="Brachmann A."/>
            <person name="Hughes D.P."/>
        </authorList>
    </citation>
    <scope>NUCLEOTIDE SEQUENCE [LARGE SCALE GENOMIC DNA]</scope>
    <source>
        <strain evidence="2 3">Map64</strain>
    </source>
</reference>
<feature type="compositionally biased region" description="Low complexity" evidence="1">
    <location>
        <begin position="20"/>
        <end position="48"/>
    </location>
</feature>
<evidence type="ECO:0000313" key="3">
    <source>
        <dbReference type="Proteomes" id="UP000226192"/>
    </source>
</evidence>
<dbReference type="OrthoDB" id="4157259at2759"/>
<proteinExistence type="predicted"/>
<dbReference type="EMBL" id="NJET01000083">
    <property type="protein sequence ID" value="PHH62054.1"/>
    <property type="molecule type" value="Genomic_DNA"/>
</dbReference>
<gene>
    <name evidence="2" type="ORF">CDD81_7610</name>
</gene>